<proteinExistence type="predicted"/>
<sequence length="57" mass="6199">MLLSITFMKSGIRGLSNPLQKRKKNFACSSGATSWSHLPDTSDLSGNDIGMRKVAMI</sequence>
<keyword evidence="2" id="KW-1185">Reference proteome</keyword>
<dbReference type="Proteomes" id="UP000250275">
    <property type="component" value="Unassembled WGS sequence"/>
</dbReference>
<evidence type="ECO:0000313" key="2">
    <source>
        <dbReference type="Proteomes" id="UP000250275"/>
    </source>
</evidence>
<dbReference type="AlphaFoldDB" id="A0A310SD18"/>
<name>A0A310SD18_9HYME</name>
<evidence type="ECO:0000313" key="1">
    <source>
        <dbReference type="EMBL" id="OAD57990.1"/>
    </source>
</evidence>
<gene>
    <name evidence="1" type="ORF">WN48_00927</name>
</gene>
<organism evidence="1 2">
    <name type="scientific">Eufriesea mexicana</name>
    <dbReference type="NCBI Taxonomy" id="516756"/>
    <lineage>
        <taxon>Eukaryota</taxon>
        <taxon>Metazoa</taxon>
        <taxon>Ecdysozoa</taxon>
        <taxon>Arthropoda</taxon>
        <taxon>Hexapoda</taxon>
        <taxon>Insecta</taxon>
        <taxon>Pterygota</taxon>
        <taxon>Neoptera</taxon>
        <taxon>Endopterygota</taxon>
        <taxon>Hymenoptera</taxon>
        <taxon>Apocrita</taxon>
        <taxon>Aculeata</taxon>
        <taxon>Apoidea</taxon>
        <taxon>Anthophila</taxon>
        <taxon>Apidae</taxon>
        <taxon>Eufriesea</taxon>
    </lineage>
</organism>
<reference evidence="1 2" key="1">
    <citation type="submission" date="2015-07" db="EMBL/GenBank/DDBJ databases">
        <title>The genome of Eufriesea mexicana.</title>
        <authorList>
            <person name="Pan H."/>
            <person name="Kapheim K."/>
        </authorList>
    </citation>
    <scope>NUCLEOTIDE SEQUENCE [LARGE SCALE GENOMIC DNA]</scope>
    <source>
        <strain evidence="1">0111107269</strain>
        <tissue evidence="1">Whole body</tissue>
    </source>
</reference>
<protein>
    <submittedName>
        <fullName evidence="1">Uncharacterized protein</fullName>
    </submittedName>
</protein>
<dbReference type="EMBL" id="KQ761208">
    <property type="protein sequence ID" value="OAD57990.1"/>
    <property type="molecule type" value="Genomic_DNA"/>
</dbReference>
<accession>A0A310SD18</accession>